<gene>
    <name evidence="1" type="ORF">EA462_10790</name>
</gene>
<dbReference type="EMBL" id="REFY01000004">
    <property type="protein sequence ID" value="RQG88876.1"/>
    <property type="molecule type" value="Genomic_DNA"/>
</dbReference>
<organism evidence="1 2">
    <name type="scientific">Natrarchaeobius halalkaliphilus</name>
    <dbReference type="NCBI Taxonomy" id="1679091"/>
    <lineage>
        <taxon>Archaea</taxon>
        <taxon>Methanobacteriati</taxon>
        <taxon>Methanobacteriota</taxon>
        <taxon>Stenosarchaea group</taxon>
        <taxon>Halobacteria</taxon>
        <taxon>Halobacteriales</taxon>
        <taxon>Natrialbaceae</taxon>
        <taxon>Natrarchaeobius</taxon>
    </lineage>
</organism>
<protein>
    <submittedName>
        <fullName evidence="1">Uncharacterized protein</fullName>
    </submittedName>
</protein>
<dbReference type="AlphaFoldDB" id="A0A3N6M6E8"/>
<name>A0A3N6M6E8_9EURY</name>
<dbReference type="Proteomes" id="UP000273828">
    <property type="component" value="Unassembled WGS sequence"/>
</dbReference>
<evidence type="ECO:0000313" key="2">
    <source>
        <dbReference type="Proteomes" id="UP000273828"/>
    </source>
</evidence>
<proteinExistence type="predicted"/>
<sequence>MDWDDPAHEINRGLLYEEDGRTDPDPDDQRLETFKRGWRYGVYPADEDFGELAFSKLSWQNLGYRLGVMFGETSEELQEELYDWCVRQMRESSA</sequence>
<reference evidence="1 2" key="1">
    <citation type="submission" date="2018-10" db="EMBL/GenBank/DDBJ databases">
        <title>Natrarchaeobius chitinivorans gen. nov., sp. nov., and Natrarchaeobius haloalkaliphilus sp. nov., alkaliphilic, chitin-utilizing haloarchaea from hypersaline alkaline lakes.</title>
        <authorList>
            <person name="Sorokin D.Y."/>
            <person name="Elcheninov A.G."/>
            <person name="Kostrikina N.A."/>
            <person name="Bale N.J."/>
            <person name="Sinninghe Damste J.S."/>
            <person name="Khijniak T.V."/>
            <person name="Kublanov I.V."/>
            <person name="Toshchakov S.V."/>
        </authorList>
    </citation>
    <scope>NUCLEOTIDE SEQUENCE [LARGE SCALE GENOMIC DNA]</scope>
    <source>
        <strain evidence="1 2">AArcht-Sl</strain>
    </source>
</reference>
<dbReference type="RefSeq" id="WP_124178564.1">
    <property type="nucleotide sequence ID" value="NZ_REFY01000004.1"/>
</dbReference>
<comment type="caution">
    <text evidence="1">The sequence shown here is derived from an EMBL/GenBank/DDBJ whole genome shotgun (WGS) entry which is preliminary data.</text>
</comment>
<accession>A0A3N6M6E8</accession>
<keyword evidence="2" id="KW-1185">Reference proteome</keyword>
<dbReference type="OrthoDB" id="194164at2157"/>
<evidence type="ECO:0000313" key="1">
    <source>
        <dbReference type="EMBL" id="RQG88876.1"/>
    </source>
</evidence>